<evidence type="ECO:0000313" key="4">
    <source>
        <dbReference type="EMBL" id="GGP49698.1"/>
    </source>
</evidence>
<dbReference type="Proteomes" id="UP000639606">
    <property type="component" value="Unassembled WGS sequence"/>
</dbReference>
<sequence>MTLGRMDPTPKDWRLRVRLADSPGTLARVAIRLADRDCNVLALSVIPVPGGVIDELVVRTAPGVLPADLVEEVRAEGGRCVGITAADVRDLVDAPTAALRAAAGALRDPGGLCEALRAVLGADSVVVRPHATDVLPDTPTGGHEVHLVAGNGVAVVARRGWAPFTGVELARARALVDLLDRTGAAAPRPTALLTGDGVALVLRPGGAGDEAAVAELRGRCSMRTLFDRCHSGVRTVPRRWLHRLLEPPRGTTVLAQCADRVVALGQLIRTATPDTAEVSLLVEDAWQGRGVGTALLAELARTARAAGYRELVGWCPPAETALVRTAHRAGLDVAVRREDGLRRVSITPAGVPPEPGEGVAHTGAPLPSTAGSPEAASRSANRPIPGNSGCDVRHGPALEPLPNHLPAAKLEGR</sequence>
<dbReference type="Pfam" id="PF00583">
    <property type="entry name" value="Acetyltransf_1"/>
    <property type="match status" value="1"/>
</dbReference>
<dbReference type="SUPFAM" id="SSF55729">
    <property type="entry name" value="Acyl-CoA N-acyltransferases (Nat)"/>
    <property type="match status" value="1"/>
</dbReference>
<reference evidence="4" key="1">
    <citation type="journal article" date="2014" name="Int. J. Syst. Evol. Microbiol.">
        <title>Complete genome sequence of Corynebacterium casei LMG S-19264T (=DSM 44701T), isolated from a smear-ripened cheese.</title>
        <authorList>
            <consortium name="US DOE Joint Genome Institute (JGI-PGF)"/>
            <person name="Walter F."/>
            <person name="Albersmeier A."/>
            <person name="Kalinowski J."/>
            <person name="Ruckert C."/>
        </authorList>
    </citation>
    <scope>NUCLEOTIDE SEQUENCE</scope>
    <source>
        <strain evidence="4">JCM 3313</strain>
    </source>
</reference>
<name>A0A918ALT0_9PSEU</name>
<feature type="domain" description="ACT" evidence="3">
    <location>
        <begin position="14"/>
        <end position="93"/>
    </location>
</feature>
<accession>A0A918ALT0</accession>
<evidence type="ECO:0000259" key="3">
    <source>
        <dbReference type="PROSITE" id="PS51671"/>
    </source>
</evidence>
<evidence type="ECO:0000259" key="2">
    <source>
        <dbReference type="PROSITE" id="PS51186"/>
    </source>
</evidence>
<dbReference type="Gene3D" id="3.40.630.30">
    <property type="match status" value="1"/>
</dbReference>
<proteinExistence type="predicted"/>
<reference evidence="4" key="2">
    <citation type="submission" date="2020-09" db="EMBL/GenBank/DDBJ databases">
        <authorList>
            <person name="Sun Q."/>
            <person name="Ohkuma M."/>
        </authorList>
    </citation>
    <scope>NUCLEOTIDE SEQUENCE</scope>
    <source>
        <strain evidence="4">JCM 3313</strain>
    </source>
</reference>
<dbReference type="EMBL" id="BMRG01000003">
    <property type="protein sequence ID" value="GGP49698.1"/>
    <property type="molecule type" value="Genomic_DNA"/>
</dbReference>
<feature type="domain" description="N-acetyltransferase" evidence="2">
    <location>
        <begin position="200"/>
        <end position="354"/>
    </location>
</feature>
<dbReference type="GO" id="GO:0016747">
    <property type="term" value="F:acyltransferase activity, transferring groups other than amino-acyl groups"/>
    <property type="evidence" value="ECO:0007669"/>
    <property type="project" value="InterPro"/>
</dbReference>
<organism evidence="4 5">
    <name type="scientific">Saccharothrix coeruleofusca</name>
    <dbReference type="NCBI Taxonomy" id="33919"/>
    <lineage>
        <taxon>Bacteria</taxon>
        <taxon>Bacillati</taxon>
        <taxon>Actinomycetota</taxon>
        <taxon>Actinomycetes</taxon>
        <taxon>Pseudonocardiales</taxon>
        <taxon>Pseudonocardiaceae</taxon>
        <taxon>Saccharothrix</taxon>
    </lineage>
</organism>
<dbReference type="PROSITE" id="PS51186">
    <property type="entry name" value="GNAT"/>
    <property type="match status" value="1"/>
</dbReference>
<evidence type="ECO:0008006" key="6">
    <source>
        <dbReference type="Google" id="ProtNLM"/>
    </source>
</evidence>
<dbReference type="SUPFAM" id="SSF55021">
    <property type="entry name" value="ACT-like"/>
    <property type="match status" value="1"/>
</dbReference>
<evidence type="ECO:0000256" key="1">
    <source>
        <dbReference type="SAM" id="MobiDB-lite"/>
    </source>
</evidence>
<dbReference type="InterPro" id="IPR045865">
    <property type="entry name" value="ACT-like_dom_sf"/>
</dbReference>
<dbReference type="PROSITE" id="PS51671">
    <property type="entry name" value="ACT"/>
    <property type="match status" value="1"/>
</dbReference>
<evidence type="ECO:0000313" key="5">
    <source>
        <dbReference type="Proteomes" id="UP000639606"/>
    </source>
</evidence>
<dbReference type="Pfam" id="PF01842">
    <property type="entry name" value="ACT"/>
    <property type="match status" value="1"/>
</dbReference>
<protein>
    <recommendedName>
        <fullName evidence="6">Acetyltransferase (GNAT) family protein</fullName>
    </recommendedName>
</protein>
<gene>
    <name evidence="4" type="ORF">GCM10010185_22340</name>
</gene>
<dbReference type="CDD" id="cd04301">
    <property type="entry name" value="NAT_SF"/>
    <property type="match status" value="1"/>
</dbReference>
<dbReference type="InterPro" id="IPR000182">
    <property type="entry name" value="GNAT_dom"/>
</dbReference>
<dbReference type="AlphaFoldDB" id="A0A918ALT0"/>
<keyword evidence="5" id="KW-1185">Reference proteome</keyword>
<comment type="caution">
    <text evidence="4">The sequence shown here is derived from an EMBL/GenBank/DDBJ whole genome shotgun (WGS) entry which is preliminary data.</text>
</comment>
<dbReference type="InterPro" id="IPR002912">
    <property type="entry name" value="ACT_dom"/>
</dbReference>
<feature type="region of interest" description="Disordered" evidence="1">
    <location>
        <begin position="344"/>
        <end position="413"/>
    </location>
</feature>
<dbReference type="InterPro" id="IPR016181">
    <property type="entry name" value="Acyl_CoA_acyltransferase"/>
</dbReference>